<feature type="non-terminal residue" evidence="2">
    <location>
        <position position="1"/>
    </location>
</feature>
<comment type="caution">
    <text evidence="2">The sequence shown here is derived from an EMBL/GenBank/DDBJ whole genome shotgun (WGS) entry which is preliminary data.</text>
</comment>
<reference evidence="3" key="1">
    <citation type="submission" date="2022-10" db="EMBL/GenBank/DDBJ databases">
        <title>Genome assembly of Pristionchus species.</title>
        <authorList>
            <person name="Yoshida K."/>
            <person name="Sommer R.J."/>
        </authorList>
    </citation>
    <scope>NUCLEOTIDE SEQUENCE [LARGE SCALE GENOMIC DNA]</scope>
    <source>
        <strain evidence="3">RS5460</strain>
    </source>
</reference>
<accession>A0AAN5DCS6</accession>
<evidence type="ECO:0000256" key="1">
    <source>
        <dbReference type="ARBA" id="ARBA00022722"/>
    </source>
</evidence>
<dbReference type="PANTHER" id="PTHR11046:SF25">
    <property type="match status" value="1"/>
</dbReference>
<dbReference type="InterPro" id="IPR022894">
    <property type="entry name" value="Oligoribonuclease"/>
</dbReference>
<keyword evidence="3" id="KW-1185">Reference proteome</keyword>
<organism evidence="2 3">
    <name type="scientific">Pristionchus mayeri</name>
    <dbReference type="NCBI Taxonomy" id="1317129"/>
    <lineage>
        <taxon>Eukaryota</taxon>
        <taxon>Metazoa</taxon>
        <taxon>Ecdysozoa</taxon>
        <taxon>Nematoda</taxon>
        <taxon>Chromadorea</taxon>
        <taxon>Rhabditida</taxon>
        <taxon>Rhabditina</taxon>
        <taxon>Diplogasteromorpha</taxon>
        <taxon>Diplogasteroidea</taxon>
        <taxon>Neodiplogasteridae</taxon>
        <taxon>Pristionchus</taxon>
    </lineage>
</organism>
<protein>
    <submittedName>
        <fullName evidence="2">Uncharacterized protein</fullName>
    </submittedName>
</protein>
<dbReference type="EMBL" id="BTRK01000006">
    <property type="protein sequence ID" value="GMR59755.1"/>
    <property type="molecule type" value="Genomic_DNA"/>
</dbReference>
<keyword evidence="1" id="KW-0378">Hydrolase</keyword>
<dbReference type="Proteomes" id="UP001328107">
    <property type="component" value="Unassembled WGS sequence"/>
</dbReference>
<dbReference type="PANTHER" id="PTHR11046">
    <property type="entry name" value="OLIGORIBONUCLEASE, MITOCHONDRIAL"/>
    <property type="match status" value="1"/>
</dbReference>
<evidence type="ECO:0000313" key="3">
    <source>
        <dbReference type="Proteomes" id="UP001328107"/>
    </source>
</evidence>
<sequence length="305" mass="34164">PVPVSDGLIITRTSDGYLPQSLDGGEYCNPSEPVAQCLKSAPTTNRAVESAFAYMDYLYRKAPHMRFFRREAITLFVLNHVGEWLDGKSTGERTLILQKALERTKEIVYVEQEKANLLGEEIVKKMEERKIVNDGKALKFKARKGRIAKELGAVGLLSTERAIDRAIYGLRQSHAIDLIKGQLRYRKQVKEQPADPRYYRFSVGGKGHSLETLVSHLKELVRCDSDSGACEEEEFCAYYLGRICQLTTDIELSDGTVLSGPQTVLDLSLDVQGESIVHLQGSSGLVYLGLRIFEDFVEDEVICPI</sequence>
<feature type="non-terminal residue" evidence="2">
    <location>
        <position position="305"/>
    </location>
</feature>
<dbReference type="GO" id="GO:0000175">
    <property type="term" value="F:3'-5'-RNA exonuclease activity"/>
    <property type="evidence" value="ECO:0007669"/>
    <property type="project" value="InterPro"/>
</dbReference>
<name>A0AAN5DCS6_9BILA</name>
<evidence type="ECO:0000313" key="2">
    <source>
        <dbReference type="EMBL" id="GMR59755.1"/>
    </source>
</evidence>
<dbReference type="AlphaFoldDB" id="A0AAN5DCS6"/>
<gene>
    <name evidence="2" type="ORF">PMAYCL1PPCAC_29950</name>
</gene>
<proteinExistence type="predicted"/>
<keyword evidence="1" id="KW-0540">Nuclease</keyword>